<dbReference type="Pfam" id="PF12727">
    <property type="entry name" value="PBP_like"/>
    <property type="match status" value="1"/>
</dbReference>
<dbReference type="InterPro" id="IPR010093">
    <property type="entry name" value="SinI_DNA-bd"/>
</dbReference>
<feature type="domain" description="PBP" evidence="1">
    <location>
        <begin position="85"/>
        <end position="268"/>
    </location>
</feature>
<keyword evidence="4" id="KW-1185">Reference proteome</keyword>
<dbReference type="EMBL" id="JBBLZC010000010">
    <property type="protein sequence ID" value="MEK0083883.1"/>
    <property type="molecule type" value="Genomic_DNA"/>
</dbReference>
<dbReference type="InterPro" id="IPR024370">
    <property type="entry name" value="PBP_domain"/>
</dbReference>
<comment type="caution">
    <text evidence="3">The sequence shown here is derived from an EMBL/GenBank/DDBJ whole genome shotgun (WGS) entry which is preliminary data.</text>
</comment>
<gene>
    <name evidence="3" type="ORF">U1T56_12040</name>
</gene>
<dbReference type="SUPFAM" id="SSF53850">
    <property type="entry name" value="Periplasmic binding protein-like II"/>
    <property type="match status" value="1"/>
</dbReference>
<dbReference type="PANTHER" id="PTHR38431:SF1">
    <property type="entry name" value="BLL2305 PROTEIN"/>
    <property type="match status" value="1"/>
</dbReference>
<protein>
    <submittedName>
        <fullName evidence="3">Helix-turn-helix transcriptional regulator</fullName>
    </submittedName>
</protein>
<evidence type="ECO:0000313" key="3">
    <source>
        <dbReference type="EMBL" id="MEK0083883.1"/>
    </source>
</evidence>
<dbReference type="RefSeq" id="WP_418159725.1">
    <property type="nucleotide sequence ID" value="NZ_JBBLZC010000010.1"/>
</dbReference>
<dbReference type="NCBIfam" id="TIGR01764">
    <property type="entry name" value="excise"/>
    <property type="match status" value="1"/>
</dbReference>
<evidence type="ECO:0000259" key="1">
    <source>
        <dbReference type="Pfam" id="PF12727"/>
    </source>
</evidence>
<dbReference type="InterPro" id="IPR009061">
    <property type="entry name" value="DNA-bd_dom_put_sf"/>
</dbReference>
<evidence type="ECO:0000313" key="4">
    <source>
        <dbReference type="Proteomes" id="UP001375743"/>
    </source>
</evidence>
<accession>A0ABU8XU16</accession>
<organism evidence="3 4">
    <name type="scientific">Benzoatithermus flavus</name>
    <dbReference type="NCBI Taxonomy" id="3108223"/>
    <lineage>
        <taxon>Bacteria</taxon>
        <taxon>Pseudomonadati</taxon>
        <taxon>Pseudomonadota</taxon>
        <taxon>Alphaproteobacteria</taxon>
        <taxon>Geminicoccales</taxon>
        <taxon>Geminicoccaceae</taxon>
        <taxon>Benzoatithermus</taxon>
    </lineage>
</organism>
<evidence type="ECO:0000259" key="2">
    <source>
        <dbReference type="Pfam" id="PF12728"/>
    </source>
</evidence>
<dbReference type="Pfam" id="PF12728">
    <property type="entry name" value="HTH_17"/>
    <property type="match status" value="1"/>
</dbReference>
<sequence length="306" mass="32971">MGEQQPYLTVQEVARLLRLKERRVYALARSGVLPGRRVTGRLLFRRAEIEAWLAGAAAGVPAAGMGTPPAVLVGSHDPLLEWALRESGSGIASFLDGSLDGLARLARGEAIAAGLHLPGALDEGEWNRSQVEECLAGRPVVLLEWAWRERGLVVAAGNPLGIDGLEGFLRHRLVVRQPEAGSQLLLELLLRRAGLPREPLQRAVAVARSESDAALAVADGKADAAFGLFCMARQFRLGFVGLARERFDLVVDRHAYFEPPFQRFLAFCRSPAFASRAGELGGYDLSGLLTVHYNAPRDPAAGLSPS</sequence>
<feature type="domain" description="Helix-turn-helix" evidence="2">
    <location>
        <begin position="7"/>
        <end position="55"/>
    </location>
</feature>
<dbReference type="PANTHER" id="PTHR38431">
    <property type="entry name" value="BLL2305 PROTEIN"/>
    <property type="match status" value="1"/>
</dbReference>
<dbReference type="SUPFAM" id="SSF46955">
    <property type="entry name" value="Putative DNA-binding domain"/>
    <property type="match status" value="1"/>
</dbReference>
<dbReference type="InterPro" id="IPR041657">
    <property type="entry name" value="HTH_17"/>
</dbReference>
<name>A0ABU8XU16_9PROT</name>
<dbReference type="Proteomes" id="UP001375743">
    <property type="component" value="Unassembled WGS sequence"/>
</dbReference>
<reference evidence="3 4" key="1">
    <citation type="submission" date="2024-01" db="EMBL/GenBank/DDBJ databases">
        <title>Multi-omics insights into the function and evolution of sodium benzoate biodegradation pathways in Benzoatithermus flavus gen. nov., sp. nov. from hot spring.</title>
        <authorList>
            <person name="Hu C.-J."/>
            <person name="Li W.-J."/>
        </authorList>
    </citation>
    <scope>NUCLEOTIDE SEQUENCE [LARGE SCALE GENOMIC DNA]</scope>
    <source>
        <strain evidence="3 4">SYSU G07066</strain>
    </source>
</reference>
<proteinExistence type="predicted"/>